<dbReference type="InterPro" id="IPR014014">
    <property type="entry name" value="RNA_helicase_DEAD_Q_motif"/>
</dbReference>
<feature type="compositionally biased region" description="Basic residues" evidence="8">
    <location>
        <begin position="394"/>
        <end position="406"/>
    </location>
</feature>
<evidence type="ECO:0000256" key="6">
    <source>
        <dbReference type="PROSITE-ProRule" id="PRU00552"/>
    </source>
</evidence>
<dbReference type="RefSeq" id="WP_114066126.1">
    <property type="nucleotide sequence ID" value="NZ_CP030850.1"/>
</dbReference>
<dbReference type="PANTHER" id="PTHR47959">
    <property type="entry name" value="ATP-DEPENDENT RNA HELICASE RHLE-RELATED"/>
    <property type="match status" value="1"/>
</dbReference>
<dbReference type="GO" id="GO:0005524">
    <property type="term" value="F:ATP binding"/>
    <property type="evidence" value="ECO:0007669"/>
    <property type="project" value="UniProtKB-KW"/>
</dbReference>
<dbReference type="InterPro" id="IPR027417">
    <property type="entry name" value="P-loop_NTPase"/>
</dbReference>
<keyword evidence="3 7" id="KW-0347">Helicase</keyword>
<dbReference type="InterPro" id="IPR011545">
    <property type="entry name" value="DEAD/DEAH_box_helicase_dom"/>
</dbReference>
<proteinExistence type="inferred from homology"/>
<dbReference type="EMBL" id="CP030850">
    <property type="protein sequence ID" value="AXE17340.1"/>
    <property type="molecule type" value="Genomic_DNA"/>
</dbReference>
<dbReference type="CDD" id="cd18787">
    <property type="entry name" value="SF2_C_DEAD"/>
    <property type="match status" value="1"/>
</dbReference>
<dbReference type="GO" id="GO:0003724">
    <property type="term" value="F:RNA helicase activity"/>
    <property type="evidence" value="ECO:0007669"/>
    <property type="project" value="InterPro"/>
</dbReference>
<evidence type="ECO:0000256" key="7">
    <source>
        <dbReference type="RuleBase" id="RU000492"/>
    </source>
</evidence>
<dbReference type="SMART" id="SM00487">
    <property type="entry name" value="DEXDc"/>
    <property type="match status" value="1"/>
</dbReference>
<feature type="short sequence motif" description="Q motif" evidence="6">
    <location>
        <begin position="1"/>
        <end position="29"/>
    </location>
</feature>
<dbReference type="KEGG" id="run:DR864_06145"/>
<dbReference type="Proteomes" id="UP000251993">
    <property type="component" value="Chromosome"/>
</dbReference>
<dbReference type="InterPro" id="IPR044742">
    <property type="entry name" value="DEAD/DEAH_RhlB"/>
</dbReference>
<evidence type="ECO:0000256" key="3">
    <source>
        <dbReference type="ARBA" id="ARBA00022806"/>
    </source>
</evidence>
<dbReference type="OrthoDB" id="974172at2"/>
<dbReference type="AlphaFoldDB" id="A0A344TFB9"/>
<organism evidence="12 13">
    <name type="scientific">Runella rosea</name>
    <dbReference type="NCBI Taxonomy" id="2259595"/>
    <lineage>
        <taxon>Bacteria</taxon>
        <taxon>Pseudomonadati</taxon>
        <taxon>Bacteroidota</taxon>
        <taxon>Cytophagia</taxon>
        <taxon>Cytophagales</taxon>
        <taxon>Spirosomataceae</taxon>
        <taxon>Runella</taxon>
    </lineage>
</organism>
<dbReference type="PROSITE" id="PS51194">
    <property type="entry name" value="HELICASE_CTER"/>
    <property type="match status" value="1"/>
</dbReference>
<sequence length="419" mass="46165">MTFDDFDFDEELLDGLHSMGFNQPTPIQAQAIPVILNNKDLIACAQTGTGKTAAYLLPVLNKIIDASPDNRHLNTLILAPTRELAIQIDQQIEGLGYFTGVSSIAIYGGGDGAAWSQQRKALAEGSEVIIATPGRLIALLQMGEINFGNLQHLILDEADRMLDMGFYDDIIRIISYLPQKRQTLLFSATMPPKIRTLANTILNKPEQISIAVAKPAEGILQLAYLVYDEQKIALLKNILKEGQFGSVIIFASTKENVKKLDEELRRNKLTAKAFHSDLDQKEREGILREFKNKALPILIGTDILSRGIDVEGISLVVNYNVPHDPEDYIHRIGRTARAETTGTAITFINDKDQRKFVAIERMIGKEIPKMSLPAALGAGPSYHSGGSEVNSSPPRKKKPFKQRSNKPRSAGSPRPKSGT</sequence>
<evidence type="ECO:0000259" key="10">
    <source>
        <dbReference type="PROSITE" id="PS51194"/>
    </source>
</evidence>
<dbReference type="InterPro" id="IPR000629">
    <property type="entry name" value="RNA-helicase_DEAD-box_CS"/>
</dbReference>
<evidence type="ECO:0000256" key="2">
    <source>
        <dbReference type="ARBA" id="ARBA00022801"/>
    </source>
</evidence>
<feature type="region of interest" description="Disordered" evidence="8">
    <location>
        <begin position="374"/>
        <end position="419"/>
    </location>
</feature>
<keyword evidence="1 7" id="KW-0547">Nucleotide-binding</keyword>
<reference evidence="12 13" key="1">
    <citation type="submission" date="2018-07" db="EMBL/GenBank/DDBJ databases">
        <title>Genome sequencing of Runella.</title>
        <authorList>
            <person name="Baek M.-G."/>
            <person name="Yi H."/>
        </authorList>
    </citation>
    <scope>NUCLEOTIDE SEQUENCE [LARGE SCALE GENOMIC DNA]</scope>
    <source>
        <strain evidence="12 13">HYN0085</strain>
    </source>
</reference>
<keyword evidence="4 7" id="KW-0067">ATP-binding</keyword>
<evidence type="ECO:0000313" key="12">
    <source>
        <dbReference type="EMBL" id="AXE17340.1"/>
    </source>
</evidence>
<dbReference type="GO" id="GO:0005829">
    <property type="term" value="C:cytosol"/>
    <property type="evidence" value="ECO:0007669"/>
    <property type="project" value="TreeGrafter"/>
</dbReference>
<dbReference type="SUPFAM" id="SSF52540">
    <property type="entry name" value="P-loop containing nucleoside triphosphate hydrolases"/>
    <property type="match status" value="1"/>
</dbReference>
<comment type="similarity">
    <text evidence="5 7">Belongs to the DEAD box helicase family.</text>
</comment>
<dbReference type="InterPro" id="IPR050079">
    <property type="entry name" value="DEAD_box_RNA_helicase"/>
</dbReference>
<feature type="domain" description="DEAD-box RNA helicase Q" evidence="11">
    <location>
        <begin position="1"/>
        <end position="29"/>
    </location>
</feature>
<name>A0A344TFB9_9BACT</name>
<dbReference type="InterPro" id="IPR014001">
    <property type="entry name" value="Helicase_ATP-bd"/>
</dbReference>
<dbReference type="PROSITE" id="PS51195">
    <property type="entry name" value="Q_MOTIF"/>
    <property type="match status" value="1"/>
</dbReference>
<dbReference type="PROSITE" id="PS00039">
    <property type="entry name" value="DEAD_ATP_HELICASE"/>
    <property type="match status" value="1"/>
</dbReference>
<keyword evidence="2 7" id="KW-0378">Hydrolase</keyword>
<dbReference type="PROSITE" id="PS51192">
    <property type="entry name" value="HELICASE_ATP_BIND_1"/>
    <property type="match status" value="1"/>
</dbReference>
<dbReference type="CDD" id="cd00268">
    <property type="entry name" value="DEADc"/>
    <property type="match status" value="1"/>
</dbReference>
<dbReference type="SMART" id="SM00490">
    <property type="entry name" value="HELICc"/>
    <property type="match status" value="1"/>
</dbReference>
<dbReference type="Pfam" id="PF00270">
    <property type="entry name" value="DEAD"/>
    <property type="match status" value="1"/>
</dbReference>
<feature type="domain" description="Helicase ATP-binding" evidence="9">
    <location>
        <begin position="32"/>
        <end position="208"/>
    </location>
</feature>
<evidence type="ECO:0000259" key="11">
    <source>
        <dbReference type="PROSITE" id="PS51195"/>
    </source>
</evidence>
<keyword evidence="13" id="KW-1185">Reference proteome</keyword>
<accession>A0A344TFB9</accession>
<dbReference type="InterPro" id="IPR001650">
    <property type="entry name" value="Helicase_C-like"/>
</dbReference>
<evidence type="ECO:0000256" key="8">
    <source>
        <dbReference type="SAM" id="MobiDB-lite"/>
    </source>
</evidence>
<protein>
    <submittedName>
        <fullName evidence="12">ATP-dependent helicase</fullName>
    </submittedName>
</protein>
<evidence type="ECO:0000256" key="4">
    <source>
        <dbReference type="ARBA" id="ARBA00022840"/>
    </source>
</evidence>
<feature type="domain" description="Helicase C-terminal" evidence="10">
    <location>
        <begin position="230"/>
        <end position="380"/>
    </location>
</feature>
<gene>
    <name evidence="12" type="ORF">DR864_06145</name>
</gene>
<evidence type="ECO:0000313" key="13">
    <source>
        <dbReference type="Proteomes" id="UP000251993"/>
    </source>
</evidence>
<dbReference type="GO" id="GO:0003676">
    <property type="term" value="F:nucleic acid binding"/>
    <property type="evidence" value="ECO:0007669"/>
    <property type="project" value="InterPro"/>
</dbReference>
<evidence type="ECO:0000256" key="1">
    <source>
        <dbReference type="ARBA" id="ARBA00022741"/>
    </source>
</evidence>
<dbReference type="Pfam" id="PF00271">
    <property type="entry name" value="Helicase_C"/>
    <property type="match status" value="1"/>
</dbReference>
<dbReference type="PANTHER" id="PTHR47959:SF13">
    <property type="entry name" value="ATP-DEPENDENT RNA HELICASE RHLE"/>
    <property type="match status" value="1"/>
</dbReference>
<evidence type="ECO:0000256" key="5">
    <source>
        <dbReference type="ARBA" id="ARBA00038437"/>
    </source>
</evidence>
<dbReference type="Gene3D" id="3.40.50.300">
    <property type="entry name" value="P-loop containing nucleotide triphosphate hydrolases"/>
    <property type="match status" value="2"/>
</dbReference>
<evidence type="ECO:0000259" key="9">
    <source>
        <dbReference type="PROSITE" id="PS51192"/>
    </source>
</evidence>
<dbReference type="GO" id="GO:0016787">
    <property type="term" value="F:hydrolase activity"/>
    <property type="evidence" value="ECO:0007669"/>
    <property type="project" value="UniProtKB-KW"/>
</dbReference>